<evidence type="ECO:0000256" key="2">
    <source>
        <dbReference type="ARBA" id="ARBA00009174"/>
    </source>
</evidence>
<dbReference type="PATRIC" id="fig|206506.3.peg.2543"/>
<evidence type="ECO:0000313" key="12">
    <source>
        <dbReference type="Proteomes" id="UP000078084"/>
    </source>
</evidence>
<accession>A0A171KQU0</accession>
<dbReference type="STRING" id="206506.AAV32_11935"/>
<evidence type="ECO:0000256" key="8">
    <source>
        <dbReference type="ARBA" id="ARBA00025049"/>
    </source>
</evidence>
<comment type="similarity">
    <text evidence="2 9">Belongs to the thioester dehydratase family. FabZ subfamily.</text>
</comment>
<dbReference type="PANTHER" id="PTHR30272">
    <property type="entry name" value="3-HYDROXYACYL-[ACYL-CARRIER-PROTEIN] DEHYDRATASE"/>
    <property type="match status" value="1"/>
</dbReference>
<keyword evidence="5 9" id="KW-0441">Lipid A biosynthesis</keyword>
<dbReference type="NCBIfam" id="NF000582">
    <property type="entry name" value="PRK00006.1"/>
    <property type="match status" value="1"/>
</dbReference>
<dbReference type="Proteomes" id="UP000078084">
    <property type="component" value="Unassembled WGS sequence"/>
</dbReference>
<organism evidence="10 12">
    <name type="scientific">Kerstersia gyiorum</name>
    <dbReference type="NCBI Taxonomy" id="206506"/>
    <lineage>
        <taxon>Bacteria</taxon>
        <taxon>Pseudomonadati</taxon>
        <taxon>Pseudomonadota</taxon>
        <taxon>Betaproteobacteria</taxon>
        <taxon>Burkholderiales</taxon>
        <taxon>Alcaligenaceae</taxon>
        <taxon>Kerstersia</taxon>
    </lineage>
</organism>
<dbReference type="GO" id="GO:0016020">
    <property type="term" value="C:membrane"/>
    <property type="evidence" value="ECO:0007669"/>
    <property type="project" value="GOC"/>
</dbReference>
<evidence type="ECO:0000313" key="11">
    <source>
        <dbReference type="EMBL" id="RZS70524.1"/>
    </source>
</evidence>
<dbReference type="EC" id="4.2.1.59" evidence="9"/>
<evidence type="ECO:0000256" key="1">
    <source>
        <dbReference type="ARBA" id="ARBA00004496"/>
    </source>
</evidence>
<gene>
    <name evidence="9 10" type="primary">fabZ</name>
    <name evidence="10" type="ORF">AAV32_11935</name>
    <name evidence="11" type="ORF">EV679_1931</name>
</gene>
<dbReference type="GO" id="GO:0006633">
    <property type="term" value="P:fatty acid biosynthetic process"/>
    <property type="evidence" value="ECO:0007669"/>
    <property type="project" value="UniProtKB-UniRule"/>
</dbReference>
<dbReference type="HAMAP" id="MF_00406">
    <property type="entry name" value="FabZ"/>
    <property type="match status" value="1"/>
</dbReference>
<dbReference type="Proteomes" id="UP000292039">
    <property type="component" value="Unassembled WGS sequence"/>
</dbReference>
<evidence type="ECO:0000313" key="13">
    <source>
        <dbReference type="Proteomes" id="UP000292039"/>
    </source>
</evidence>
<feature type="active site" evidence="9">
    <location>
        <position position="49"/>
    </location>
</feature>
<keyword evidence="7 9" id="KW-0456">Lyase</keyword>
<dbReference type="InterPro" id="IPR010084">
    <property type="entry name" value="FabZ"/>
</dbReference>
<comment type="catalytic activity">
    <reaction evidence="9">
        <text>a (3R)-hydroxyacyl-[ACP] = a (2E)-enoyl-[ACP] + H2O</text>
        <dbReference type="Rhea" id="RHEA:13097"/>
        <dbReference type="Rhea" id="RHEA-COMP:9925"/>
        <dbReference type="Rhea" id="RHEA-COMP:9945"/>
        <dbReference type="ChEBI" id="CHEBI:15377"/>
        <dbReference type="ChEBI" id="CHEBI:78784"/>
        <dbReference type="ChEBI" id="CHEBI:78827"/>
        <dbReference type="EC" id="4.2.1.59"/>
    </reaction>
</comment>
<dbReference type="InterPro" id="IPR029069">
    <property type="entry name" value="HotDog_dom_sf"/>
</dbReference>
<evidence type="ECO:0000313" key="10">
    <source>
        <dbReference type="EMBL" id="KKO71257.1"/>
    </source>
</evidence>
<dbReference type="GeneID" id="99726589"/>
<dbReference type="SUPFAM" id="SSF54637">
    <property type="entry name" value="Thioesterase/thiol ester dehydrase-isomerase"/>
    <property type="match status" value="1"/>
</dbReference>
<keyword evidence="6 9" id="KW-0443">Lipid metabolism</keyword>
<dbReference type="EMBL" id="LBNE01000008">
    <property type="protein sequence ID" value="KKO71257.1"/>
    <property type="molecule type" value="Genomic_DNA"/>
</dbReference>
<protein>
    <recommendedName>
        <fullName evidence="9">3-hydroxyacyl-[acyl-carrier-protein] dehydratase FabZ</fullName>
        <ecNumber evidence="9">4.2.1.59</ecNumber>
    </recommendedName>
    <alternativeName>
        <fullName evidence="9">(3R)-hydroxymyristoyl-[acyl-carrier-protein] dehydratase</fullName>
        <shortName evidence="9">(3R)-hydroxymyristoyl-ACP dehydrase</shortName>
    </alternativeName>
    <alternativeName>
        <fullName evidence="9">Beta-hydroxyacyl-ACP dehydratase</fullName>
    </alternativeName>
</protein>
<dbReference type="Gene3D" id="3.10.129.10">
    <property type="entry name" value="Hotdog Thioesterase"/>
    <property type="match status" value="1"/>
</dbReference>
<dbReference type="GO" id="GO:0019171">
    <property type="term" value="F:(3R)-hydroxyacyl-[acyl-carrier-protein] dehydratase activity"/>
    <property type="evidence" value="ECO:0007669"/>
    <property type="project" value="UniProtKB-EC"/>
</dbReference>
<sequence>MELDIKGILDRLPHRYPMLLIDRVIEMTPGKSIVAIKNVSINEPYFTGHFPDLPVMPGVLILEAMAQAAALFSFSNDSGDDSGIGASNGNVYYYVGIDNARFRRPVVPGDQLRIEVEAVRLSRVICKYKGRSLVDGNVAAEAEFMCAIRQRNS</sequence>
<evidence type="ECO:0000256" key="6">
    <source>
        <dbReference type="ARBA" id="ARBA00023098"/>
    </source>
</evidence>
<dbReference type="GO" id="GO:0009245">
    <property type="term" value="P:lipid A biosynthetic process"/>
    <property type="evidence" value="ECO:0007669"/>
    <property type="project" value="UniProtKB-UniRule"/>
</dbReference>
<evidence type="ECO:0000256" key="3">
    <source>
        <dbReference type="ARBA" id="ARBA00022490"/>
    </source>
</evidence>
<keyword evidence="3 9" id="KW-0963">Cytoplasm</keyword>
<dbReference type="NCBIfam" id="TIGR01750">
    <property type="entry name" value="fabZ"/>
    <property type="match status" value="1"/>
</dbReference>
<keyword evidence="4 9" id="KW-0444">Lipid biosynthesis</keyword>
<keyword evidence="12" id="KW-1185">Reference proteome</keyword>
<evidence type="ECO:0000256" key="7">
    <source>
        <dbReference type="ARBA" id="ARBA00023239"/>
    </source>
</evidence>
<dbReference type="CDD" id="cd01288">
    <property type="entry name" value="FabZ"/>
    <property type="match status" value="1"/>
</dbReference>
<dbReference type="PANTHER" id="PTHR30272:SF1">
    <property type="entry name" value="3-HYDROXYACYL-[ACYL-CARRIER-PROTEIN] DEHYDRATASE"/>
    <property type="match status" value="1"/>
</dbReference>
<reference evidence="10 12" key="1">
    <citation type="submission" date="2015-04" db="EMBL/GenBank/DDBJ databases">
        <title>Genome sequence of Kerstersia gyiorum CG1.</title>
        <authorList>
            <person name="Greninger A.L."/>
            <person name="Kozyreva V."/>
            <person name="Chaturvedi V."/>
        </authorList>
    </citation>
    <scope>NUCLEOTIDE SEQUENCE [LARGE SCALE GENOMIC DNA]</scope>
    <source>
        <strain evidence="10 12">CG1</strain>
    </source>
</reference>
<evidence type="ECO:0000256" key="9">
    <source>
        <dbReference type="HAMAP-Rule" id="MF_00406"/>
    </source>
</evidence>
<dbReference type="GO" id="GO:0005737">
    <property type="term" value="C:cytoplasm"/>
    <property type="evidence" value="ECO:0007669"/>
    <property type="project" value="UniProtKB-SubCell"/>
</dbReference>
<reference evidence="11 13" key="2">
    <citation type="submission" date="2019-02" db="EMBL/GenBank/DDBJ databases">
        <title>Genomic Encyclopedia of Type Strains, Phase IV (KMG-IV): sequencing the most valuable type-strain genomes for metagenomic binning, comparative biology and taxonomic classification.</title>
        <authorList>
            <person name="Goeker M."/>
        </authorList>
    </citation>
    <scope>NUCLEOTIDE SEQUENCE [LARGE SCALE GENOMIC DNA]</scope>
    <source>
        <strain evidence="11 13">DSM 16618</strain>
    </source>
</reference>
<dbReference type="Pfam" id="PF07977">
    <property type="entry name" value="FabA"/>
    <property type="match status" value="1"/>
</dbReference>
<dbReference type="OrthoDB" id="9772788at2"/>
<evidence type="ECO:0000256" key="5">
    <source>
        <dbReference type="ARBA" id="ARBA00022556"/>
    </source>
</evidence>
<comment type="subcellular location">
    <subcellularLocation>
        <location evidence="1 9">Cytoplasm</location>
    </subcellularLocation>
</comment>
<dbReference type="InterPro" id="IPR013114">
    <property type="entry name" value="FabA_FabZ"/>
</dbReference>
<evidence type="ECO:0000256" key="4">
    <source>
        <dbReference type="ARBA" id="ARBA00022516"/>
    </source>
</evidence>
<dbReference type="AlphaFoldDB" id="A0A171KQU0"/>
<comment type="function">
    <text evidence="8 9">Involved in unsaturated fatty acids biosynthesis. Catalyzes the dehydration of short chain beta-hydroxyacyl-ACPs and long chain saturated and unsaturated beta-hydroxyacyl-ACPs.</text>
</comment>
<dbReference type="FunFam" id="3.10.129.10:FF:000001">
    <property type="entry name" value="3-hydroxyacyl-[acyl-carrier-protein] dehydratase FabZ"/>
    <property type="match status" value="1"/>
</dbReference>
<dbReference type="EMBL" id="SGWZ01000002">
    <property type="protein sequence ID" value="RZS70524.1"/>
    <property type="molecule type" value="Genomic_DNA"/>
</dbReference>
<name>A0A171KQU0_9BURK</name>
<proteinExistence type="inferred from homology"/>
<dbReference type="RefSeq" id="WP_068372276.1">
    <property type="nucleotide sequence ID" value="NZ_CBCSEB010000001.1"/>
</dbReference>
<comment type="caution">
    <text evidence="10">The sequence shown here is derived from an EMBL/GenBank/DDBJ whole genome shotgun (WGS) entry which is preliminary data.</text>
</comment>